<feature type="compositionally biased region" description="Polar residues" evidence="1">
    <location>
        <begin position="21"/>
        <end position="30"/>
    </location>
</feature>
<evidence type="ECO:0000313" key="3">
    <source>
        <dbReference type="Proteomes" id="UP000435138"/>
    </source>
</evidence>
<protein>
    <recommendedName>
        <fullName evidence="4">PaaR repeat-containing protein</fullName>
    </recommendedName>
</protein>
<dbReference type="EMBL" id="WIXI01000029">
    <property type="protein sequence ID" value="MQY45330.1"/>
    <property type="molecule type" value="Genomic_DNA"/>
</dbReference>
<dbReference type="RefSeq" id="WP_153352861.1">
    <property type="nucleotide sequence ID" value="NZ_JAYKOO010000013.1"/>
</dbReference>
<proteinExistence type="predicted"/>
<reference evidence="2 3" key="1">
    <citation type="submission" date="2019-11" db="EMBL/GenBank/DDBJ databases">
        <title>Genome analysis of Rhizobacterium cereale a novel genus and species isolated from maize roots in North Spain.</title>
        <authorList>
            <person name="Menendez E."/>
            <person name="Flores-Felix J.D."/>
            <person name="Ramirez-Bahena M.-H."/>
            <person name="Igual J.M."/>
            <person name="Garcia-Fraile P."/>
            <person name="Peix A."/>
            <person name="Velazquez E."/>
        </authorList>
    </citation>
    <scope>NUCLEOTIDE SEQUENCE [LARGE SCALE GENOMIC DNA]</scope>
    <source>
        <strain evidence="2 3">RZME27</strain>
    </source>
</reference>
<evidence type="ECO:0000313" key="2">
    <source>
        <dbReference type="EMBL" id="MQY45330.1"/>
    </source>
</evidence>
<dbReference type="Pfam" id="PF05488">
    <property type="entry name" value="PAAR_motif"/>
    <property type="match status" value="1"/>
</dbReference>
<gene>
    <name evidence="2" type="ORF">GAO09_04525</name>
</gene>
<keyword evidence="3" id="KW-1185">Reference proteome</keyword>
<feature type="region of interest" description="Disordered" evidence="1">
    <location>
        <begin position="1"/>
        <end position="30"/>
    </location>
</feature>
<sequence>MPSAHRQADIGSAHSCHFPATQATGGSSNVFANNRSVMRVGDAYVAHGCPSCPQPSHSRALAAGSSTVYINGKPAGRIGDAIDCGGTAQTGSPDVYIGDGT</sequence>
<dbReference type="InterPro" id="IPR008727">
    <property type="entry name" value="PAAR_motif"/>
</dbReference>
<dbReference type="Gene3D" id="2.60.200.60">
    <property type="match status" value="1"/>
</dbReference>
<comment type="caution">
    <text evidence="2">The sequence shown here is derived from an EMBL/GenBank/DDBJ whole genome shotgun (WGS) entry which is preliminary data.</text>
</comment>
<dbReference type="AlphaFoldDB" id="A0A6A8A6S2"/>
<name>A0A6A8A6S2_9HYPH</name>
<accession>A0A6A8A6S2</accession>
<dbReference type="CDD" id="cd14737">
    <property type="entry name" value="PAAR_1"/>
    <property type="match status" value="1"/>
</dbReference>
<evidence type="ECO:0008006" key="4">
    <source>
        <dbReference type="Google" id="ProtNLM"/>
    </source>
</evidence>
<organism evidence="2 3">
    <name type="scientific">Endobacterium cereale</name>
    <dbReference type="NCBI Taxonomy" id="2663029"/>
    <lineage>
        <taxon>Bacteria</taxon>
        <taxon>Pseudomonadati</taxon>
        <taxon>Pseudomonadota</taxon>
        <taxon>Alphaproteobacteria</taxon>
        <taxon>Hyphomicrobiales</taxon>
        <taxon>Rhizobiaceae</taxon>
        <taxon>Endobacterium</taxon>
    </lineage>
</organism>
<evidence type="ECO:0000256" key="1">
    <source>
        <dbReference type="SAM" id="MobiDB-lite"/>
    </source>
</evidence>
<dbReference type="Proteomes" id="UP000435138">
    <property type="component" value="Unassembled WGS sequence"/>
</dbReference>